<organism evidence="1 2">
    <name type="scientific">Trichodelitschia bisporula</name>
    <dbReference type="NCBI Taxonomy" id="703511"/>
    <lineage>
        <taxon>Eukaryota</taxon>
        <taxon>Fungi</taxon>
        <taxon>Dikarya</taxon>
        <taxon>Ascomycota</taxon>
        <taxon>Pezizomycotina</taxon>
        <taxon>Dothideomycetes</taxon>
        <taxon>Dothideomycetes incertae sedis</taxon>
        <taxon>Phaeotrichales</taxon>
        <taxon>Phaeotrichaceae</taxon>
        <taxon>Trichodelitschia</taxon>
    </lineage>
</organism>
<protein>
    <submittedName>
        <fullName evidence="1">Uncharacterized protein</fullName>
    </submittedName>
</protein>
<accession>A0A6G1HJ15</accession>
<keyword evidence="2" id="KW-1185">Reference proteome</keyword>
<gene>
    <name evidence="1" type="ORF">EJ06DRAFT_484483</name>
</gene>
<proteinExistence type="predicted"/>
<sequence>MSTIREALKKLARWLAKAFNWHRSPPPPWARPTFNPLVVRLLDRLNEEGITIIEWEIMLLRRLNYPLADGDSRFFLVPDDQIQRIPDLAAPIGLYPTYGETSLRKAWAIEHARGAVRFQLGPPDIPGKMLNQRLVFAPLSWTGLTLDETVPIPPKDKDPSRLVIHNVPPYSRTVPLQATCTALARMAAREDRRSRLRGKFTESLGSVMVETLFDTSYEGDYAVTLPNEVLLSEKEVAEIENAIKTVKGWTFRSGEEWIGRYICQAIRNEREWNQLPARGGVFQPPPGGLKLGNTGQISPEFRI</sequence>
<dbReference type="EMBL" id="ML996710">
    <property type="protein sequence ID" value="KAF2395891.1"/>
    <property type="molecule type" value="Genomic_DNA"/>
</dbReference>
<dbReference type="Proteomes" id="UP000799640">
    <property type="component" value="Unassembled WGS sequence"/>
</dbReference>
<reference evidence="1" key="1">
    <citation type="journal article" date="2020" name="Stud. Mycol.">
        <title>101 Dothideomycetes genomes: a test case for predicting lifestyles and emergence of pathogens.</title>
        <authorList>
            <person name="Haridas S."/>
            <person name="Albert R."/>
            <person name="Binder M."/>
            <person name="Bloem J."/>
            <person name="Labutti K."/>
            <person name="Salamov A."/>
            <person name="Andreopoulos B."/>
            <person name="Baker S."/>
            <person name="Barry K."/>
            <person name="Bills G."/>
            <person name="Bluhm B."/>
            <person name="Cannon C."/>
            <person name="Castanera R."/>
            <person name="Culley D."/>
            <person name="Daum C."/>
            <person name="Ezra D."/>
            <person name="Gonzalez J."/>
            <person name="Henrissat B."/>
            <person name="Kuo A."/>
            <person name="Liang C."/>
            <person name="Lipzen A."/>
            <person name="Lutzoni F."/>
            <person name="Magnuson J."/>
            <person name="Mondo S."/>
            <person name="Nolan M."/>
            <person name="Ohm R."/>
            <person name="Pangilinan J."/>
            <person name="Park H.-J."/>
            <person name="Ramirez L."/>
            <person name="Alfaro M."/>
            <person name="Sun H."/>
            <person name="Tritt A."/>
            <person name="Yoshinaga Y."/>
            <person name="Zwiers L.-H."/>
            <person name="Turgeon B."/>
            <person name="Goodwin S."/>
            <person name="Spatafora J."/>
            <person name="Crous P."/>
            <person name="Grigoriev I."/>
        </authorList>
    </citation>
    <scope>NUCLEOTIDE SEQUENCE</scope>
    <source>
        <strain evidence="1">CBS 262.69</strain>
    </source>
</reference>
<evidence type="ECO:0000313" key="1">
    <source>
        <dbReference type="EMBL" id="KAF2395891.1"/>
    </source>
</evidence>
<name>A0A6G1HJ15_9PEZI</name>
<evidence type="ECO:0000313" key="2">
    <source>
        <dbReference type="Proteomes" id="UP000799640"/>
    </source>
</evidence>
<dbReference type="AlphaFoldDB" id="A0A6G1HJ15"/>
<dbReference type="OrthoDB" id="4202165at2759"/>